<feature type="domain" description="HTH luxR-type" evidence="6">
    <location>
        <begin position="147"/>
        <end position="219"/>
    </location>
</feature>
<dbReference type="SMART" id="SM00448">
    <property type="entry name" value="REC"/>
    <property type="match status" value="1"/>
</dbReference>
<accession>A0ABX1R6W8</accession>
<dbReference type="InterPro" id="IPR058245">
    <property type="entry name" value="NreC/VraR/RcsB-like_REC"/>
</dbReference>
<dbReference type="Proteomes" id="UP001296706">
    <property type="component" value="Unassembled WGS sequence"/>
</dbReference>
<evidence type="ECO:0000256" key="2">
    <source>
        <dbReference type="ARBA" id="ARBA00023015"/>
    </source>
</evidence>
<keyword evidence="2" id="KW-0805">Transcription regulation</keyword>
<dbReference type="InterPro" id="IPR001789">
    <property type="entry name" value="Sig_transdc_resp-reg_receiver"/>
</dbReference>
<proteinExistence type="predicted"/>
<dbReference type="PROSITE" id="PS50043">
    <property type="entry name" value="HTH_LUXR_2"/>
    <property type="match status" value="1"/>
</dbReference>
<dbReference type="PANTHER" id="PTHR43214">
    <property type="entry name" value="TWO-COMPONENT RESPONSE REGULATOR"/>
    <property type="match status" value="1"/>
</dbReference>
<dbReference type="SUPFAM" id="SSF52172">
    <property type="entry name" value="CheY-like"/>
    <property type="match status" value="1"/>
</dbReference>
<feature type="domain" description="Response regulatory" evidence="7">
    <location>
        <begin position="5"/>
        <end position="125"/>
    </location>
</feature>
<organism evidence="8 9">
    <name type="scientific">Pseudonocardia xinjiangensis</name>
    <dbReference type="NCBI Taxonomy" id="75289"/>
    <lineage>
        <taxon>Bacteria</taxon>
        <taxon>Bacillati</taxon>
        <taxon>Actinomycetota</taxon>
        <taxon>Actinomycetes</taxon>
        <taxon>Pseudonocardiales</taxon>
        <taxon>Pseudonocardiaceae</taxon>
        <taxon>Pseudonocardia</taxon>
    </lineage>
</organism>
<dbReference type="SMART" id="SM00421">
    <property type="entry name" value="HTH_LUXR"/>
    <property type="match status" value="1"/>
</dbReference>
<dbReference type="PROSITE" id="PS50110">
    <property type="entry name" value="RESPONSE_REGULATORY"/>
    <property type="match status" value="1"/>
</dbReference>
<evidence type="ECO:0000256" key="5">
    <source>
        <dbReference type="PROSITE-ProRule" id="PRU00169"/>
    </source>
</evidence>
<dbReference type="InterPro" id="IPR011006">
    <property type="entry name" value="CheY-like_superfamily"/>
</dbReference>
<comment type="caution">
    <text evidence="8">The sequence shown here is derived from an EMBL/GenBank/DDBJ whole genome shotgun (WGS) entry which is preliminary data.</text>
</comment>
<gene>
    <name evidence="8" type="ORF">HF577_01590</name>
</gene>
<dbReference type="PRINTS" id="PR00038">
    <property type="entry name" value="HTHLUXR"/>
</dbReference>
<dbReference type="SUPFAM" id="SSF88659">
    <property type="entry name" value="Sigma3 and sigma4 domains of RNA polymerase sigma factors"/>
    <property type="match status" value="1"/>
</dbReference>
<protein>
    <submittedName>
        <fullName evidence="8">Response regulator transcription factor</fullName>
    </submittedName>
</protein>
<keyword evidence="9" id="KW-1185">Reference proteome</keyword>
<dbReference type="CDD" id="cd17535">
    <property type="entry name" value="REC_NarL-like"/>
    <property type="match status" value="1"/>
</dbReference>
<evidence type="ECO:0000313" key="9">
    <source>
        <dbReference type="Proteomes" id="UP001296706"/>
    </source>
</evidence>
<evidence type="ECO:0000256" key="3">
    <source>
        <dbReference type="ARBA" id="ARBA00023125"/>
    </source>
</evidence>
<feature type="modified residue" description="4-aspartylphosphate" evidence="5">
    <location>
        <position position="55"/>
    </location>
</feature>
<dbReference type="Pfam" id="PF00196">
    <property type="entry name" value="GerE"/>
    <property type="match status" value="1"/>
</dbReference>
<keyword evidence="1 5" id="KW-0597">Phosphoprotein</keyword>
<dbReference type="PANTHER" id="PTHR43214:SF24">
    <property type="entry name" value="TRANSCRIPTIONAL REGULATORY PROTEIN NARL-RELATED"/>
    <property type="match status" value="1"/>
</dbReference>
<dbReference type="InterPro" id="IPR013324">
    <property type="entry name" value="RNA_pol_sigma_r3/r4-like"/>
</dbReference>
<evidence type="ECO:0000256" key="4">
    <source>
        <dbReference type="ARBA" id="ARBA00023163"/>
    </source>
</evidence>
<keyword evidence="4" id="KW-0804">Transcription</keyword>
<evidence type="ECO:0000259" key="6">
    <source>
        <dbReference type="PROSITE" id="PS50043"/>
    </source>
</evidence>
<dbReference type="InterPro" id="IPR000792">
    <property type="entry name" value="Tscrpt_reg_LuxR_C"/>
</dbReference>
<evidence type="ECO:0000313" key="8">
    <source>
        <dbReference type="EMBL" id="NMH75802.1"/>
    </source>
</evidence>
<dbReference type="Gene3D" id="3.40.50.2300">
    <property type="match status" value="1"/>
</dbReference>
<dbReference type="Pfam" id="PF00072">
    <property type="entry name" value="Response_reg"/>
    <property type="match status" value="1"/>
</dbReference>
<name>A0ABX1R6W8_9PSEU</name>
<evidence type="ECO:0000256" key="1">
    <source>
        <dbReference type="ARBA" id="ARBA00022553"/>
    </source>
</evidence>
<dbReference type="CDD" id="cd06170">
    <property type="entry name" value="LuxR_C_like"/>
    <property type="match status" value="1"/>
</dbReference>
<sequence length="228" mass="24640">MAALRVVVGEDNALVREGIVRILEHGGVDVVDAVDNADDLRRSALDLKPDVVVADIEMPPDHDDDGLRAALELRAAQPEIGVILLSQFLDADYALELIGTHPEGAGYLLKEKVADTAALLDAVRRVAAGESALDPDVIAQLVNRRGGPGPVAQLTRREHEVLTLMAEGHTNAGIAERLVVTVPAVERHVTGIFTKLGLQRADRTQHRRVLAVLAYLRNQRTPYASREG</sequence>
<dbReference type="InterPro" id="IPR039420">
    <property type="entry name" value="WalR-like"/>
</dbReference>
<reference evidence="8 9" key="1">
    <citation type="submission" date="2020-04" db="EMBL/GenBank/DDBJ databases">
        <authorList>
            <person name="Klaysubun C."/>
            <person name="Duangmal K."/>
            <person name="Lipun K."/>
        </authorList>
    </citation>
    <scope>NUCLEOTIDE SEQUENCE [LARGE SCALE GENOMIC DNA]</scope>
    <source>
        <strain evidence="8 9">JCM 11839</strain>
    </source>
</reference>
<keyword evidence="3" id="KW-0238">DNA-binding</keyword>
<evidence type="ECO:0000259" key="7">
    <source>
        <dbReference type="PROSITE" id="PS50110"/>
    </source>
</evidence>
<dbReference type="EMBL" id="JAAXKY010000002">
    <property type="protein sequence ID" value="NMH75802.1"/>
    <property type="molecule type" value="Genomic_DNA"/>
</dbReference>